<evidence type="ECO:0000256" key="7">
    <source>
        <dbReference type="ARBA" id="ARBA00023128"/>
    </source>
</evidence>
<dbReference type="InterPro" id="IPR008839">
    <property type="entry name" value="MDM33_fungi"/>
</dbReference>
<dbReference type="Pfam" id="PF05546">
    <property type="entry name" value="She9_MDM33"/>
    <property type="match status" value="1"/>
</dbReference>
<evidence type="ECO:0000256" key="3">
    <source>
        <dbReference type="ARBA" id="ARBA00022792"/>
    </source>
</evidence>
<keyword evidence="13" id="KW-1185">Reference proteome</keyword>
<dbReference type="GO" id="GO:0005743">
    <property type="term" value="C:mitochondrial inner membrane"/>
    <property type="evidence" value="ECO:0007669"/>
    <property type="project" value="UniProtKB-SubCell"/>
</dbReference>
<dbReference type="AlphaFoldDB" id="G0W449"/>
<dbReference type="Proteomes" id="UP000000689">
    <property type="component" value="Chromosome 1"/>
</dbReference>
<evidence type="ECO:0000313" key="13">
    <source>
        <dbReference type="Proteomes" id="UP000000689"/>
    </source>
</evidence>
<organism evidence="12 13">
    <name type="scientific">Naumovozyma dairenensis (strain ATCC 10597 / BCRC 20456 / CBS 421 / NBRC 0211 / NRRL Y-12639)</name>
    <name type="common">Saccharomyces dairenensis</name>
    <dbReference type="NCBI Taxonomy" id="1071378"/>
    <lineage>
        <taxon>Eukaryota</taxon>
        <taxon>Fungi</taxon>
        <taxon>Dikarya</taxon>
        <taxon>Ascomycota</taxon>
        <taxon>Saccharomycotina</taxon>
        <taxon>Saccharomycetes</taxon>
        <taxon>Saccharomycetales</taxon>
        <taxon>Saccharomycetaceae</taxon>
        <taxon>Naumovozyma</taxon>
    </lineage>
</organism>
<evidence type="ECO:0000313" key="12">
    <source>
        <dbReference type="EMBL" id="CCD22587.1"/>
    </source>
</evidence>
<dbReference type="GO" id="GO:0007007">
    <property type="term" value="P:inner mitochondrial membrane organization"/>
    <property type="evidence" value="ECO:0007669"/>
    <property type="project" value="EnsemblFungi"/>
</dbReference>
<proteinExistence type="inferred from homology"/>
<evidence type="ECO:0000256" key="2">
    <source>
        <dbReference type="ARBA" id="ARBA00022692"/>
    </source>
</evidence>
<reference evidence="12 13" key="1">
    <citation type="journal article" date="2011" name="Proc. Natl. Acad. Sci. U.S.A.">
        <title>Evolutionary erosion of yeast sex chromosomes by mating-type switching accidents.</title>
        <authorList>
            <person name="Gordon J.L."/>
            <person name="Armisen D."/>
            <person name="Proux-Wera E."/>
            <person name="Oheigeartaigh S.S."/>
            <person name="Byrne K.P."/>
            <person name="Wolfe K.H."/>
        </authorList>
    </citation>
    <scope>NUCLEOTIDE SEQUENCE [LARGE SCALE GENOMIC DNA]</scope>
    <source>
        <strain evidence="13">ATCC 10597 / BCRC 20456 / CBS 421 / NBRC 0211 / NRRL Y-12639</strain>
    </source>
</reference>
<dbReference type="GeneID" id="11495528"/>
<evidence type="ECO:0000256" key="5">
    <source>
        <dbReference type="ARBA" id="ARBA00022989"/>
    </source>
</evidence>
<evidence type="ECO:0000256" key="1">
    <source>
        <dbReference type="ARBA" id="ARBA00007472"/>
    </source>
</evidence>
<comment type="similarity">
    <text evidence="1 10">Belongs to the SHE9 family.</text>
</comment>
<evidence type="ECO:0000256" key="8">
    <source>
        <dbReference type="ARBA" id="ARBA00023136"/>
    </source>
</evidence>
<evidence type="ECO:0000256" key="10">
    <source>
        <dbReference type="RuleBase" id="RU364128"/>
    </source>
</evidence>
<sequence>MITRSLSLPGRTLIQSRTLLNIISSYRITSRQFNTTGNGFQQSNETPLKKKILESKKKLINEQKWLETKLKLSSFKKMTKSFRDQSKYHIDNMKKSIRQANEKIAAQEKEQQDSRLNYNEDVNTHEKIKDLPSERELNRKKWSRKLEFYLDSLQETLFTATRALNDVTGYSSIQKLRNSILIMEQKLDTIKKEVKVCKSEYADAIERRTQSQKELNELLQRKTSWSPTDLERFTQLYKDDSSNSKRESKLKEKVKDIELKEEQLNEELYRAILTRYHEEQIWSDKIRRTSTWGTFLLMGMNIFLFLILQLLLEPWKRRRLTRSFEDKVKIALDKYSLEHNLKLAEMISENANIKARSDDIKKGILAELEEEDSTSTVNSEESQLIPSPIKEEPIGDTGLLVAGARSANERIRISFHILLNWFSQLARKLKRLPFFDLQKSTEFTTLEVYIYSSIVLSLGTFVARI</sequence>
<comment type="subunit">
    <text evidence="10">Homooligomer.</text>
</comment>
<keyword evidence="7 10" id="KW-0496">Mitochondrion</keyword>
<dbReference type="KEGG" id="ndi:NDAI_0A04300"/>
<dbReference type="HOGENOM" id="CLU_025632_5_1_1"/>
<keyword evidence="8 10" id="KW-0472">Membrane</keyword>
<feature type="coiled-coil region" evidence="11">
    <location>
        <begin position="173"/>
        <end position="222"/>
    </location>
</feature>
<accession>G0W449</accession>
<keyword evidence="6 11" id="KW-0175">Coiled coil</keyword>
<dbReference type="EMBL" id="HE580267">
    <property type="protein sequence ID" value="CCD22587.1"/>
    <property type="molecule type" value="Genomic_DNA"/>
</dbReference>
<keyword evidence="5 10" id="KW-1133">Transmembrane helix</keyword>
<evidence type="ECO:0000256" key="11">
    <source>
        <dbReference type="SAM" id="Coils"/>
    </source>
</evidence>
<comment type="subcellular location">
    <subcellularLocation>
        <location evidence="10">Mitochondrion inner membrane</location>
        <topology evidence="10">Multi-pass membrane protein</topology>
    </subcellularLocation>
</comment>
<keyword evidence="2 10" id="KW-0812">Transmembrane</keyword>
<keyword evidence="3 10" id="KW-0999">Mitochondrion inner membrane</keyword>
<protein>
    <recommendedName>
        <fullName evidence="10">Sensitive to high expression protein 9, mitochondrial</fullName>
    </recommendedName>
</protein>
<gene>
    <name evidence="12" type="primary">NDAI0A04300</name>
    <name evidence="12" type="ordered locus">NDAI_0A04300</name>
</gene>
<dbReference type="PANTHER" id="PTHR31961">
    <property type="entry name" value="SENSITIVE TO HIGH EXPRESSION PROTEIN 9, MITOCHONDRIAL"/>
    <property type="match status" value="1"/>
</dbReference>
<evidence type="ECO:0000256" key="6">
    <source>
        <dbReference type="ARBA" id="ARBA00023054"/>
    </source>
</evidence>
<name>G0W449_NAUDC</name>
<evidence type="ECO:0000256" key="9">
    <source>
        <dbReference type="ARBA" id="ARBA00024807"/>
    </source>
</evidence>
<dbReference type="eggNOG" id="ENOG502QQ1E">
    <property type="taxonomic scope" value="Eukaryota"/>
</dbReference>
<keyword evidence="4 10" id="KW-0809">Transit peptide</keyword>
<feature type="coiled-coil region" evidence="11">
    <location>
        <begin position="90"/>
        <end position="117"/>
    </location>
</feature>
<comment type="function">
    <text evidence="9">Required for the maintenance of the structure of the mitochondrial inner membrane. Involved in mitochondrial morphology. Causes growth arrest when highly overexpressed.</text>
</comment>
<feature type="transmembrane region" description="Helical" evidence="10">
    <location>
        <begin position="292"/>
        <end position="312"/>
    </location>
</feature>
<dbReference type="RefSeq" id="XP_003667830.1">
    <property type="nucleotide sequence ID" value="XM_003667782.1"/>
</dbReference>
<dbReference type="OrthoDB" id="5595506at2759"/>
<evidence type="ECO:0000256" key="4">
    <source>
        <dbReference type="ARBA" id="ARBA00022946"/>
    </source>
</evidence>
<dbReference type="PANTHER" id="PTHR31961:SF3">
    <property type="entry name" value="SENSITIVE TO HIGH EXPRESSION PROTEIN 9, MITOCHONDRIAL"/>
    <property type="match status" value="1"/>
</dbReference>
<comment type="caution">
    <text evidence="10">Lacks conserved residue(s) required for the propagation of feature annotation.</text>
</comment>